<evidence type="ECO:0000256" key="1">
    <source>
        <dbReference type="SAM" id="MobiDB-lite"/>
    </source>
</evidence>
<reference evidence="2" key="1">
    <citation type="submission" date="2021-05" db="EMBL/GenBank/DDBJ databases">
        <authorList>
            <person name="Alioto T."/>
            <person name="Alioto T."/>
            <person name="Gomez Garrido J."/>
        </authorList>
    </citation>
    <scope>NUCLEOTIDE SEQUENCE</scope>
</reference>
<dbReference type="AlphaFoldDB" id="A0A8D8BZP4"/>
<sequence length="101" mass="11406">MLFRCQIPDGSQVARTQFSHAIYCPHRAEFVLTGRDHPADSIRSPWFTSVVAFGSPRPDHFSSKTWKFGGSCRLLRPGQSGNSWTNSDGEQHHYGRIQVES</sequence>
<feature type="compositionally biased region" description="Polar residues" evidence="1">
    <location>
        <begin position="79"/>
        <end position="88"/>
    </location>
</feature>
<accession>A0A8D8BZP4</accession>
<dbReference type="EMBL" id="HBUE01096159">
    <property type="protein sequence ID" value="CAG6483394.1"/>
    <property type="molecule type" value="Transcribed_RNA"/>
</dbReference>
<proteinExistence type="predicted"/>
<name>A0A8D8BZP4_CULPI</name>
<organism evidence="2">
    <name type="scientific">Culex pipiens</name>
    <name type="common">House mosquito</name>
    <dbReference type="NCBI Taxonomy" id="7175"/>
    <lineage>
        <taxon>Eukaryota</taxon>
        <taxon>Metazoa</taxon>
        <taxon>Ecdysozoa</taxon>
        <taxon>Arthropoda</taxon>
        <taxon>Hexapoda</taxon>
        <taxon>Insecta</taxon>
        <taxon>Pterygota</taxon>
        <taxon>Neoptera</taxon>
        <taxon>Endopterygota</taxon>
        <taxon>Diptera</taxon>
        <taxon>Nematocera</taxon>
        <taxon>Culicoidea</taxon>
        <taxon>Culicidae</taxon>
        <taxon>Culicinae</taxon>
        <taxon>Culicini</taxon>
        <taxon>Culex</taxon>
        <taxon>Culex</taxon>
    </lineage>
</organism>
<feature type="region of interest" description="Disordered" evidence="1">
    <location>
        <begin position="79"/>
        <end position="101"/>
    </location>
</feature>
<protein>
    <submittedName>
        <fullName evidence="2">(northern house mosquito) hypothetical protein</fullName>
    </submittedName>
</protein>
<evidence type="ECO:0000313" key="2">
    <source>
        <dbReference type="EMBL" id="CAG6483394.1"/>
    </source>
</evidence>